<dbReference type="SUPFAM" id="SSF143100">
    <property type="entry name" value="TTHA1013/TTHA0281-like"/>
    <property type="match status" value="1"/>
</dbReference>
<organism evidence="1 2">
    <name type="scientific">Methanoregula formicica (strain DSM 22288 / NBRC 105244 / SMSP)</name>
    <dbReference type="NCBI Taxonomy" id="593750"/>
    <lineage>
        <taxon>Archaea</taxon>
        <taxon>Methanobacteriati</taxon>
        <taxon>Methanobacteriota</taxon>
        <taxon>Stenosarchaea group</taxon>
        <taxon>Methanomicrobia</taxon>
        <taxon>Methanomicrobiales</taxon>
        <taxon>Methanoregulaceae</taxon>
        <taxon>Methanoregula</taxon>
    </lineage>
</organism>
<dbReference type="eggNOG" id="arCOG02412">
    <property type="taxonomic scope" value="Archaea"/>
</dbReference>
<dbReference type="KEGG" id="mfo:Metfor_1783"/>
<evidence type="ECO:0000313" key="2">
    <source>
        <dbReference type="Proteomes" id="UP000010824"/>
    </source>
</evidence>
<dbReference type="STRING" id="593750.Metfor_1783"/>
<dbReference type="Gene3D" id="3.30.160.250">
    <property type="match status" value="1"/>
</dbReference>
<sequence length="92" mass="10305">MRNLITTAEIWKEGGMYTSYCPELDIASCGHTPEEARKNLLEVIAIQLEETEKLGTLDDLLSESGYTRDGDVIKTGKKIVCFEEIRVPVSIQ</sequence>
<dbReference type="Proteomes" id="UP000010824">
    <property type="component" value="Chromosome"/>
</dbReference>
<reference evidence="2" key="1">
    <citation type="submission" date="2011-12" db="EMBL/GenBank/DDBJ databases">
        <title>Complete sequence of Methanoregula formicicum SMSP.</title>
        <authorList>
            <person name="Lucas S."/>
            <person name="Han J."/>
            <person name="Lapidus A."/>
            <person name="Cheng J.-F."/>
            <person name="Goodwin L."/>
            <person name="Pitluck S."/>
            <person name="Peters L."/>
            <person name="Ovchinnikova G."/>
            <person name="Teshima H."/>
            <person name="Detter J.C."/>
            <person name="Han C."/>
            <person name="Tapia R."/>
            <person name="Land M."/>
            <person name="Hauser L."/>
            <person name="Kyrpides N."/>
            <person name="Ivanova N."/>
            <person name="Pagani I."/>
            <person name="Imachi H."/>
            <person name="Tamaki H."/>
            <person name="Sekiguchi Y."/>
            <person name="Kamagata Y."/>
            <person name="Cadillo-Quiroz H."/>
            <person name="Zinder S."/>
            <person name="Liu W.-T."/>
            <person name="Woyke T."/>
        </authorList>
    </citation>
    <scope>NUCLEOTIDE SEQUENCE [LARGE SCALE GENOMIC DNA]</scope>
    <source>
        <strain evidence="2">DSM 22288 / NBRC 105244 / SMSP</strain>
    </source>
</reference>
<dbReference type="InParanoid" id="L0HG95"/>
<protein>
    <submittedName>
        <fullName evidence="1">Uncharacterized protein family (UPF0150)</fullName>
    </submittedName>
</protein>
<dbReference type="AlphaFoldDB" id="L0HG95"/>
<dbReference type="RefSeq" id="WP_015285769.1">
    <property type="nucleotide sequence ID" value="NC_019943.1"/>
</dbReference>
<name>L0HG95_METFS</name>
<dbReference type="InterPro" id="IPR035069">
    <property type="entry name" value="TTHA1013/TTHA0281-like"/>
</dbReference>
<keyword evidence="2" id="KW-1185">Reference proteome</keyword>
<dbReference type="HOGENOM" id="CLU_2406343_0_0_2"/>
<evidence type="ECO:0000313" key="1">
    <source>
        <dbReference type="EMBL" id="AGB02806.1"/>
    </source>
</evidence>
<accession>L0HG95</accession>
<gene>
    <name evidence="1" type="ordered locus">Metfor_1783</name>
</gene>
<proteinExistence type="predicted"/>
<dbReference type="GeneID" id="14308172"/>
<dbReference type="OrthoDB" id="201961at2157"/>
<reference evidence="1 2" key="2">
    <citation type="journal article" date="2014" name="Genome Announc.">
        <title>Complete Genome Sequence of Methanoregula formicica SMSPT, a Mesophilic Hydrogenotrophic Methanogen Isolated from a Methanogenic Upflow Anaerobic Sludge Blanket Reactor.</title>
        <authorList>
            <person name="Yamamoto K."/>
            <person name="Tamaki H."/>
            <person name="Cadillo-Quiroz H."/>
            <person name="Imachi H."/>
            <person name="Kyrpides N."/>
            <person name="Woyke T."/>
            <person name="Goodwin L."/>
            <person name="Zinder S.H."/>
            <person name="Kamagata Y."/>
            <person name="Liu W.T."/>
        </authorList>
    </citation>
    <scope>NUCLEOTIDE SEQUENCE [LARGE SCALE GENOMIC DNA]</scope>
    <source>
        <strain evidence="2">DSM 22288 / NBRC 105244 / SMSP</strain>
    </source>
</reference>
<dbReference type="EMBL" id="CP003167">
    <property type="protein sequence ID" value="AGB02806.1"/>
    <property type="molecule type" value="Genomic_DNA"/>
</dbReference>